<dbReference type="InterPro" id="IPR004370">
    <property type="entry name" value="4-OT-like_dom"/>
</dbReference>
<gene>
    <name evidence="3" type="ORF">SAMN05444390_1011593</name>
</gene>
<evidence type="ECO:0000259" key="2">
    <source>
        <dbReference type="Pfam" id="PF01361"/>
    </source>
</evidence>
<dbReference type="Pfam" id="PF01361">
    <property type="entry name" value="Tautomerase"/>
    <property type="match status" value="1"/>
</dbReference>
<evidence type="ECO:0000313" key="3">
    <source>
        <dbReference type="EMBL" id="SEG18231.1"/>
    </source>
</evidence>
<feature type="domain" description="4-oxalocrotonate tautomerase-like" evidence="2">
    <location>
        <begin position="2"/>
        <end position="53"/>
    </location>
</feature>
<dbReference type="OrthoDB" id="3395834at2"/>
<dbReference type="GO" id="GO:0016853">
    <property type="term" value="F:isomerase activity"/>
    <property type="evidence" value="ECO:0007669"/>
    <property type="project" value="UniProtKB-KW"/>
</dbReference>
<evidence type="ECO:0000313" key="4">
    <source>
        <dbReference type="Proteomes" id="UP000236745"/>
    </source>
</evidence>
<evidence type="ECO:0000256" key="1">
    <source>
        <dbReference type="ARBA" id="ARBA00023235"/>
    </source>
</evidence>
<dbReference type="NCBIfam" id="NF002324">
    <property type="entry name" value="PRK01271.1"/>
    <property type="match status" value="1"/>
</dbReference>
<keyword evidence="4" id="KW-1185">Reference proteome</keyword>
<dbReference type="AlphaFoldDB" id="A0A1H5Y2M7"/>
<name>A0A1H5Y2M7_9GAMM</name>
<organism evidence="3 4">
    <name type="scientific">Marinobacterium lutimaris</name>
    <dbReference type="NCBI Taxonomy" id="568106"/>
    <lineage>
        <taxon>Bacteria</taxon>
        <taxon>Pseudomonadati</taxon>
        <taxon>Pseudomonadota</taxon>
        <taxon>Gammaproteobacteria</taxon>
        <taxon>Oceanospirillales</taxon>
        <taxon>Oceanospirillaceae</taxon>
        <taxon>Marinobacterium</taxon>
    </lineage>
</organism>
<sequence>MPHVEIKYFPRHLSDEEKQAIADDICALLNKHLQASDDSISINLEEVMSGRWKIDVYEPLIKPKWDSLVKKPCYEY</sequence>
<keyword evidence="1" id="KW-0413">Isomerase</keyword>
<dbReference type="Proteomes" id="UP000236745">
    <property type="component" value="Unassembled WGS sequence"/>
</dbReference>
<dbReference type="Gene3D" id="3.30.429.10">
    <property type="entry name" value="Macrophage Migration Inhibitory Factor"/>
    <property type="match status" value="1"/>
</dbReference>
<proteinExistence type="predicted"/>
<dbReference type="SUPFAM" id="SSF55331">
    <property type="entry name" value="Tautomerase/MIF"/>
    <property type="match status" value="1"/>
</dbReference>
<reference evidence="3 4" key="1">
    <citation type="submission" date="2016-10" db="EMBL/GenBank/DDBJ databases">
        <authorList>
            <person name="de Groot N.N."/>
        </authorList>
    </citation>
    <scope>NUCLEOTIDE SEQUENCE [LARGE SCALE GENOMIC DNA]</scope>
    <source>
        <strain evidence="3 4">DSM 22012</strain>
    </source>
</reference>
<dbReference type="EMBL" id="FNVQ01000001">
    <property type="protein sequence ID" value="SEG18231.1"/>
    <property type="molecule type" value="Genomic_DNA"/>
</dbReference>
<accession>A0A1H5Y2M7</accession>
<dbReference type="InterPro" id="IPR014347">
    <property type="entry name" value="Tautomerase/MIF_sf"/>
</dbReference>
<protein>
    <submittedName>
        <fullName evidence="3">4-oxalocrotonate tautomerase</fullName>
    </submittedName>
</protein>
<dbReference type="RefSeq" id="WP_104002484.1">
    <property type="nucleotide sequence ID" value="NZ_FNVQ01000001.1"/>
</dbReference>